<dbReference type="PANTHER" id="PTHR34387">
    <property type="entry name" value="SLR1258 PROTEIN"/>
    <property type="match status" value="1"/>
</dbReference>
<evidence type="ECO:0000313" key="3">
    <source>
        <dbReference type="Proteomes" id="UP000460715"/>
    </source>
</evidence>
<proteinExistence type="predicted"/>
<comment type="caution">
    <text evidence="2">The sequence shown here is derived from an EMBL/GenBank/DDBJ whole genome shotgun (WGS) entry which is preliminary data.</text>
</comment>
<sequence>MTRPFLPRLVLPAVAFCGLLAAGGAWAQQAPAPEAGIEAGTVLTLSEAAEVLRAPDEVRATLRVEARGASAAAVQAQVNGAMAGALEQARAVQGVQASTGGYWTGRNEEKRDWTATQALILRGTEPAPLLDLAGKLQAQGLAMGGLDWMLSRPLEVEARKEAGRMAIEALRQRAEAVAAQLGLRVARLSKLQVEVASQPMPRMRVAMMAARQEAAPPPVSAPEAVPVSATASGEFLLRP</sequence>
<dbReference type="Gene3D" id="3.30.70.2970">
    <property type="entry name" value="Protein of unknown function (DUF541), domain 2"/>
    <property type="match status" value="1"/>
</dbReference>
<dbReference type="InterPro" id="IPR052022">
    <property type="entry name" value="26kDa_periplasmic_antigen"/>
</dbReference>
<dbReference type="Gene3D" id="3.30.110.170">
    <property type="entry name" value="Protein of unknown function (DUF541), domain 1"/>
    <property type="match status" value="1"/>
</dbReference>
<keyword evidence="3" id="KW-1185">Reference proteome</keyword>
<dbReference type="PANTHER" id="PTHR34387:SF1">
    <property type="entry name" value="PERIPLASMIC IMMUNOGENIC PROTEIN"/>
    <property type="match status" value="1"/>
</dbReference>
<dbReference type="InterPro" id="IPR007497">
    <property type="entry name" value="SIMPL/DUF541"/>
</dbReference>
<reference evidence="2 3" key="1">
    <citation type="submission" date="2019-03" db="EMBL/GenBank/DDBJ databases">
        <title>Roseomonas sp. a novel Roseomonas species isolated from Sea whip Gorgonian.</title>
        <authorList>
            <person name="Li F."/>
            <person name="Pan X."/>
            <person name="Huang S."/>
            <person name="Li Z."/>
            <person name="Meng B."/>
        </authorList>
    </citation>
    <scope>NUCLEOTIDE SEQUENCE [LARGE SCALE GENOMIC DNA]</scope>
    <source>
        <strain evidence="2 3">M0104</strain>
    </source>
</reference>
<dbReference type="Proteomes" id="UP000460715">
    <property type="component" value="Unassembled WGS sequence"/>
</dbReference>
<keyword evidence="1" id="KW-0732">Signal</keyword>
<name>A0A845BBE2_9PROT</name>
<feature type="chain" id="PRO_5032649486" evidence="1">
    <location>
        <begin position="28"/>
        <end position="239"/>
    </location>
</feature>
<organism evidence="2 3">
    <name type="scientific">Teichococcus coralli</name>
    <dbReference type="NCBI Taxonomy" id="2545983"/>
    <lineage>
        <taxon>Bacteria</taxon>
        <taxon>Pseudomonadati</taxon>
        <taxon>Pseudomonadota</taxon>
        <taxon>Alphaproteobacteria</taxon>
        <taxon>Acetobacterales</taxon>
        <taxon>Roseomonadaceae</taxon>
        <taxon>Roseomonas</taxon>
    </lineage>
</organism>
<dbReference type="OrthoDB" id="7279860at2"/>
<dbReference type="GO" id="GO:0006974">
    <property type="term" value="P:DNA damage response"/>
    <property type="evidence" value="ECO:0007669"/>
    <property type="project" value="TreeGrafter"/>
</dbReference>
<evidence type="ECO:0000256" key="1">
    <source>
        <dbReference type="SAM" id="SignalP"/>
    </source>
</evidence>
<feature type="signal peptide" evidence="1">
    <location>
        <begin position="1"/>
        <end position="27"/>
    </location>
</feature>
<dbReference type="EMBL" id="SNVJ01000006">
    <property type="protein sequence ID" value="MXP63436.1"/>
    <property type="molecule type" value="Genomic_DNA"/>
</dbReference>
<gene>
    <name evidence="2" type="ORF">E0493_08750</name>
</gene>
<dbReference type="RefSeq" id="WP_160936566.1">
    <property type="nucleotide sequence ID" value="NZ_SNVJ01000006.1"/>
</dbReference>
<dbReference type="AlphaFoldDB" id="A0A845BBE2"/>
<evidence type="ECO:0000313" key="2">
    <source>
        <dbReference type="EMBL" id="MXP63436.1"/>
    </source>
</evidence>
<accession>A0A845BBE2</accession>
<protein>
    <submittedName>
        <fullName evidence="2">DUF541 domain-containing protein</fullName>
    </submittedName>
</protein>
<dbReference type="Pfam" id="PF04402">
    <property type="entry name" value="SIMPL"/>
    <property type="match status" value="1"/>
</dbReference>